<dbReference type="EMBL" id="JARK01001391">
    <property type="protein sequence ID" value="EYC10411.1"/>
    <property type="molecule type" value="Genomic_DNA"/>
</dbReference>
<evidence type="ECO:0000313" key="2">
    <source>
        <dbReference type="Proteomes" id="UP000024635"/>
    </source>
</evidence>
<name>A0A016U639_9BILA</name>
<organism evidence="1 2">
    <name type="scientific">Ancylostoma ceylanicum</name>
    <dbReference type="NCBI Taxonomy" id="53326"/>
    <lineage>
        <taxon>Eukaryota</taxon>
        <taxon>Metazoa</taxon>
        <taxon>Ecdysozoa</taxon>
        <taxon>Nematoda</taxon>
        <taxon>Chromadorea</taxon>
        <taxon>Rhabditida</taxon>
        <taxon>Rhabditina</taxon>
        <taxon>Rhabditomorpha</taxon>
        <taxon>Strongyloidea</taxon>
        <taxon>Ancylostomatidae</taxon>
        <taxon>Ancylostomatinae</taxon>
        <taxon>Ancylostoma</taxon>
    </lineage>
</organism>
<proteinExistence type="predicted"/>
<keyword evidence="2" id="KW-1185">Reference proteome</keyword>
<accession>A0A016U639</accession>
<comment type="caution">
    <text evidence="1">The sequence shown here is derived from an EMBL/GenBank/DDBJ whole genome shotgun (WGS) entry which is preliminary data.</text>
</comment>
<protein>
    <submittedName>
        <fullName evidence="1">Uncharacterized protein</fullName>
    </submittedName>
</protein>
<dbReference type="AlphaFoldDB" id="A0A016U639"/>
<gene>
    <name evidence="1" type="primary">Acey_s0055.g2544</name>
    <name evidence="1" type="ORF">Y032_0055g2544</name>
</gene>
<dbReference type="Proteomes" id="UP000024635">
    <property type="component" value="Unassembled WGS sequence"/>
</dbReference>
<evidence type="ECO:0000313" key="1">
    <source>
        <dbReference type="EMBL" id="EYC10411.1"/>
    </source>
</evidence>
<sequence length="69" mass="7494">MGRSEVDPNFAWSHKGVTKSLGMAMDSPQRLSRVNVLTPVLIPGKFGVCNTFTLGNINDAPNDSMTRSQ</sequence>
<reference evidence="2" key="1">
    <citation type="journal article" date="2015" name="Nat. Genet.">
        <title>The genome and transcriptome of the zoonotic hookworm Ancylostoma ceylanicum identify infection-specific gene families.</title>
        <authorList>
            <person name="Schwarz E.M."/>
            <person name="Hu Y."/>
            <person name="Antoshechkin I."/>
            <person name="Miller M.M."/>
            <person name="Sternberg P.W."/>
            <person name="Aroian R.V."/>
        </authorList>
    </citation>
    <scope>NUCLEOTIDE SEQUENCE</scope>
    <source>
        <strain evidence="2">HY135</strain>
    </source>
</reference>